<protein>
    <submittedName>
        <fullName evidence="1">Uncharacterized protein</fullName>
    </submittedName>
</protein>
<evidence type="ECO:0000313" key="2">
    <source>
        <dbReference type="Proteomes" id="UP000324222"/>
    </source>
</evidence>
<reference evidence="1 2" key="1">
    <citation type="submission" date="2019-05" db="EMBL/GenBank/DDBJ databases">
        <title>Another draft genome of Portunus trituberculatus and its Hox gene families provides insights of decapod evolution.</title>
        <authorList>
            <person name="Jeong J.-H."/>
            <person name="Song I."/>
            <person name="Kim S."/>
            <person name="Choi T."/>
            <person name="Kim D."/>
            <person name="Ryu S."/>
            <person name="Kim W."/>
        </authorList>
    </citation>
    <scope>NUCLEOTIDE SEQUENCE [LARGE SCALE GENOMIC DNA]</scope>
    <source>
        <tissue evidence="1">Muscle</tissue>
    </source>
</reference>
<evidence type="ECO:0000313" key="1">
    <source>
        <dbReference type="EMBL" id="MPC71831.1"/>
    </source>
</evidence>
<dbReference type="Proteomes" id="UP000324222">
    <property type="component" value="Unassembled WGS sequence"/>
</dbReference>
<name>A0A5B7HGA3_PORTR</name>
<accession>A0A5B7HGA3</accession>
<organism evidence="1 2">
    <name type="scientific">Portunus trituberculatus</name>
    <name type="common">Swimming crab</name>
    <name type="synonym">Neptunus trituberculatus</name>
    <dbReference type="NCBI Taxonomy" id="210409"/>
    <lineage>
        <taxon>Eukaryota</taxon>
        <taxon>Metazoa</taxon>
        <taxon>Ecdysozoa</taxon>
        <taxon>Arthropoda</taxon>
        <taxon>Crustacea</taxon>
        <taxon>Multicrustacea</taxon>
        <taxon>Malacostraca</taxon>
        <taxon>Eumalacostraca</taxon>
        <taxon>Eucarida</taxon>
        <taxon>Decapoda</taxon>
        <taxon>Pleocyemata</taxon>
        <taxon>Brachyura</taxon>
        <taxon>Eubrachyura</taxon>
        <taxon>Portunoidea</taxon>
        <taxon>Portunidae</taxon>
        <taxon>Portuninae</taxon>
        <taxon>Portunus</taxon>
    </lineage>
</organism>
<gene>
    <name evidence="1" type="ORF">E2C01_066121</name>
</gene>
<dbReference type="EMBL" id="VSRR010033637">
    <property type="protein sequence ID" value="MPC71831.1"/>
    <property type="molecule type" value="Genomic_DNA"/>
</dbReference>
<comment type="caution">
    <text evidence="1">The sequence shown here is derived from an EMBL/GenBank/DDBJ whole genome shotgun (WGS) entry which is preliminary data.</text>
</comment>
<keyword evidence="2" id="KW-1185">Reference proteome</keyword>
<dbReference type="AlphaFoldDB" id="A0A5B7HGA3"/>
<sequence>MIIDKSVKKNTFRPDPGTFSGRRELVCRAADIRPLCNAAALRFSWLQILLHDFQRDAAPSCRLKWAVAERELILRKPHHFLNTFIANFSIVLVIRLK</sequence>
<proteinExistence type="predicted"/>